<evidence type="ECO:0000313" key="2">
    <source>
        <dbReference type="Proteomes" id="UP000654004"/>
    </source>
</evidence>
<protein>
    <recommendedName>
        <fullName evidence="3">Zinc ribbon domain-containing protein</fullName>
    </recommendedName>
</protein>
<evidence type="ECO:0000313" key="1">
    <source>
        <dbReference type="EMBL" id="GGP88467.1"/>
    </source>
</evidence>
<dbReference type="InterPro" id="IPR027417">
    <property type="entry name" value="P-loop_NTPase"/>
</dbReference>
<gene>
    <name evidence="1" type="ORF">GCM10009410_23010</name>
</gene>
<comment type="caution">
    <text evidence="1">The sequence shown here is derived from an EMBL/GenBank/DDBJ whole genome shotgun (WGS) entry which is preliminary data.</text>
</comment>
<dbReference type="Pfam" id="PF24389">
    <property type="entry name" value="ORC-CDC6-like"/>
    <property type="match status" value="1"/>
</dbReference>
<reference evidence="2" key="1">
    <citation type="journal article" date="2019" name="Int. J. Syst. Evol. Microbiol.">
        <title>The Global Catalogue of Microorganisms (GCM) 10K type strain sequencing project: providing services to taxonomists for standard genome sequencing and annotation.</title>
        <authorList>
            <consortium name="The Broad Institute Genomics Platform"/>
            <consortium name="The Broad Institute Genome Sequencing Center for Infectious Disease"/>
            <person name="Wu L."/>
            <person name="Ma J."/>
        </authorList>
    </citation>
    <scope>NUCLEOTIDE SEQUENCE [LARGE SCALE GENOMIC DNA]</scope>
    <source>
        <strain evidence="2">JCM 32305</strain>
    </source>
</reference>
<proteinExistence type="predicted"/>
<keyword evidence="2" id="KW-1185">Reference proteome</keyword>
<dbReference type="SUPFAM" id="SSF52540">
    <property type="entry name" value="P-loop containing nucleoside triphosphate hydrolases"/>
    <property type="match status" value="1"/>
</dbReference>
<accession>A0ABQ2QN10</accession>
<evidence type="ECO:0008006" key="3">
    <source>
        <dbReference type="Google" id="ProtNLM"/>
    </source>
</evidence>
<dbReference type="Proteomes" id="UP000654004">
    <property type="component" value="Unassembled WGS sequence"/>
</dbReference>
<sequence>MVKIVDTIEQDLLEEAIEQRADFIPSGDLKAETADNDIFNKVIDSLIKRQTTLIVGPRGCGKTHMMRYASILCQENESKPFAVYVSFNRYYRLEPLLTSKIDAINLFHSWVLARIVVSSYETIKEINHELTDEDLFESLNYLDVNSLGNVINQLEKGISLTEEEQLEVRKLSISNVKNIIDNLRVLSGRTRTVLLLDDAALTLTPEYMKEFFDIFRTLKSPHISPKASVYPGTTEYGARFHPTQEGDFIPVWISVEEPLYSEIMEDIAKKRIHNFNDVPIEVREYLKFAAFGIPRAFLGMMQEFLAGDFKTQQQGLNRIVQHHIEARIEEFRSIKLKSPKLKKLLETGESVFDTICKEVKINNSKAIESGHKQLRVGVSDAQTNPYVERMFNLLIEAGLLFEIPEVVSHGSQRGYTRYIPHLSALLNKKAFISKEKTASAKTTIDIIKSPSTKHPLRRSISTLMAKDELESLAFNLPPCGSCGMDRINQSQKFCHNCGSELIDISTFEQCMALPIHTVPGLTTWQMNKIKKEIPKFKNIGDFLSSQDPSKELRQAKRIGKVRAEKIIKLVTGFVDDFLQ</sequence>
<organism evidence="1 2">
    <name type="scientific">Shewanella ulleungensis</name>
    <dbReference type="NCBI Taxonomy" id="2282699"/>
    <lineage>
        <taxon>Bacteria</taxon>
        <taxon>Pseudomonadati</taxon>
        <taxon>Pseudomonadota</taxon>
        <taxon>Gammaproteobacteria</taxon>
        <taxon>Alteromonadales</taxon>
        <taxon>Shewanellaceae</taxon>
        <taxon>Shewanella</taxon>
    </lineage>
</organism>
<dbReference type="EMBL" id="BMQW01000005">
    <property type="protein sequence ID" value="GGP88467.1"/>
    <property type="molecule type" value="Genomic_DNA"/>
</dbReference>
<dbReference type="InterPro" id="IPR056955">
    <property type="entry name" value="ORC-CDC6-like"/>
</dbReference>
<name>A0ABQ2QN10_9GAMM</name>
<dbReference type="Gene3D" id="3.40.50.300">
    <property type="entry name" value="P-loop containing nucleotide triphosphate hydrolases"/>
    <property type="match status" value="1"/>
</dbReference>